<accession>A0ABX7AN49</accession>
<name>A0ABX7AN49_9BACI</name>
<evidence type="ECO:0008006" key="3">
    <source>
        <dbReference type="Google" id="ProtNLM"/>
    </source>
</evidence>
<evidence type="ECO:0000313" key="2">
    <source>
        <dbReference type="Proteomes" id="UP000596049"/>
    </source>
</evidence>
<proteinExistence type="predicted"/>
<dbReference type="EMBL" id="CP067341">
    <property type="protein sequence ID" value="QQP10610.1"/>
    <property type="molecule type" value="Genomic_DNA"/>
</dbReference>
<evidence type="ECO:0000313" key="1">
    <source>
        <dbReference type="EMBL" id="QQP10610.1"/>
    </source>
</evidence>
<sequence length="164" mass="18322">MRSYKIACISTFIILLSGCDAFSSQTEEPSLKVASEEVTEVVKKEPVILNVTDMGKEEPIRGFYPLAIDEEIASPIGQSESYFTHSGDSPFKITLLNTGTESFLYKVQNLDKETNIANGVLKSNESYEKVFDGFPEGAYVISYLVEEEGFPMDIKLKVKVEELR</sequence>
<dbReference type="RefSeq" id="WP_053597259.1">
    <property type="nucleotide sequence ID" value="NZ_CP067341.1"/>
</dbReference>
<organism evidence="1 2">
    <name type="scientific">Lysinibacillus agricola</name>
    <dbReference type="NCBI Taxonomy" id="2590012"/>
    <lineage>
        <taxon>Bacteria</taxon>
        <taxon>Bacillati</taxon>
        <taxon>Bacillota</taxon>
        <taxon>Bacilli</taxon>
        <taxon>Bacillales</taxon>
        <taxon>Bacillaceae</taxon>
        <taxon>Lysinibacillus</taxon>
    </lineage>
</organism>
<gene>
    <name evidence="1" type="ORF">FJQ98_15205</name>
</gene>
<dbReference type="PROSITE" id="PS51257">
    <property type="entry name" value="PROKAR_LIPOPROTEIN"/>
    <property type="match status" value="1"/>
</dbReference>
<keyword evidence="2" id="KW-1185">Reference proteome</keyword>
<reference evidence="1 2" key="1">
    <citation type="submission" date="2020-01" db="EMBL/GenBank/DDBJ databases">
        <authorList>
            <person name="Liu G."/>
            <person name="Liu B."/>
        </authorList>
    </citation>
    <scope>NUCLEOTIDE SEQUENCE [LARGE SCALE GENOMIC DNA]</scope>
    <source>
        <strain evidence="1 2">FJAT-51161</strain>
    </source>
</reference>
<protein>
    <recommendedName>
        <fullName evidence="3">Intracellular proteinase inhibitor BsuPI domain-containing protein</fullName>
    </recommendedName>
</protein>
<dbReference type="Proteomes" id="UP000596049">
    <property type="component" value="Chromosome"/>
</dbReference>